<accession>A0A1H0DE99</accession>
<reference evidence="1 4" key="2">
    <citation type="submission" date="2016-10" db="EMBL/GenBank/DDBJ databases">
        <authorList>
            <person name="de Groot N.N."/>
        </authorList>
    </citation>
    <scope>NUCLEOTIDE SEQUENCE [LARGE SCALE GENOMIC DNA]</scope>
    <source>
        <strain evidence="4">BP1-145</strain>
        <strain evidence="1">BP1-148</strain>
    </source>
</reference>
<protein>
    <recommendedName>
        <fullName evidence="5">DUF721 domain-containing protein</fullName>
    </recommendedName>
</protein>
<dbReference type="Pfam" id="PF05258">
    <property type="entry name" value="DciA"/>
    <property type="match status" value="1"/>
</dbReference>
<dbReference type="STRING" id="645274.SAMN04487901_10323"/>
<dbReference type="AlphaFoldDB" id="A0A1H0DE99"/>
<dbReference type="PANTHER" id="PTHR36456">
    <property type="entry name" value="UPF0232 PROTEIN SCO3875"/>
    <property type="match status" value="1"/>
</dbReference>
<accession>A0A1G7TII8</accession>
<organism evidence="2 4">
    <name type="scientific">Prevotella communis</name>
    <dbReference type="NCBI Taxonomy" id="2913614"/>
    <lineage>
        <taxon>Bacteria</taxon>
        <taxon>Pseudomonadati</taxon>
        <taxon>Bacteroidota</taxon>
        <taxon>Bacteroidia</taxon>
        <taxon>Bacteroidales</taxon>
        <taxon>Prevotellaceae</taxon>
        <taxon>Prevotella</taxon>
    </lineage>
</organism>
<dbReference type="InterPro" id="IPR007922">
    <property type="entry name" value="DciA-like"/>
</dbReference>
<dbReference type="PANTHER" id="PTHR36456:SF1">
    <property type="entry name" value="UPF0232 PROTEIN SCO3875"/>
    <property type="match status" value="1"/>
</dbReference>
<dbReference type="Proteomes" id="UP000198779">
    <property type="component" value="Unassembled WGS sequence"/>
</dbReference>
<evidence type="ECO:0000313" key="2">
    <source>
        <dbReference type="EMBL" id="SDN68418.1"/>
    </source>
</evidence>
<evidence type="ECO:0008006" key="5">
    <source>
        <dbReference type="Google" id="ProtNLM"/>
    </source>
</evidence>
<dbReference type="Proteomes" id="UP000199134">
    <property type="component" value="Unassembled WGS sequence"/>
</dbReference>
<sequence length="96" mass="11368">MFKRREKALKDLILQNLRMQGLETPLLQKRLIEAWPVVAGEAIARYTTDVNIYNQTLYVKLRIPALRADLSMRRQEYVNRLNEYVGNQVITDIRFC</sequence>
<dbReference type="EMBL" id="FNCQ01000003">
    <property type="protein sequence ID" value="SDG35075.1"/>
    <property type="molecule type" value="Genomic_DNA"/>
</dbReference>
<proteinExistence type="predicted"/>
<evidence type="ECO:0000313" key="3">
    <source>
        <dbReference type="Proteomes" id="UP000198779"/>
    </source>
</evidence>
<reference evidence="2 3" key="1">
    <citation type="submission" date="2016-10" db="EMBL/GenBank/DDBJ databases">
        <authorList>
            <person name="Varghese N."/>
            <person name="Submissions S."/>
        </authorList>
    </citation>
    <scope>NUCLEOTIDE SEQUENCE</scope>
    <source>
        <strain evidence="2">BP1-145</strain>
        <strain evidence="3">BP1-148</strain>
    </source>
</reference>
<dbReference type="OrthoDB" id="9796545at2"/>
<keyword evidence="3" id="KW-1185">Reference proteome</keyword>
<name>A0A1H0DE99_9BACT</name>
<gene>
    <name evidence="2" type="ORF">SAMN04487900_10226</name>
    <name evidence="1" type="ORF">SAMN04487901_10323</name>
</gene>
<evidence type="ECO:0000313" key="4">
    <source>
        <dbReference type="Proteomes" id="UP000199134"/>
    </source>
</evidence>
<evidence type="ECO:0000313" key="1">
    <source>
        <dbReference type="EMBL" id="SDG35075.1"/>
    </source>
</evidence>
<dbReference type="EMBL" id="FNIW01000002">
    <property type="protein sequence ID" value="SDN68418.1"/>
    <property type="molecule type" value="Genomic_DNA"/>
</dbReference>
<dbReference type="RefSeq" id="WP_091814845.1">
    <property type="nucleotide sequence ID" value="NZ_CP091790.1"/>
</dbReference>